<keyword evidence="4" id="KW-0677">Repeat</keyword>
<dbReference type="GO" id="GO:0043527">
    <property type="term" value="C:tRNA methyltransferase complex"/>
    <property type="evidence" value="ECO:0007669"/>
    <property type="project" value="TreeGrafter"/>
</dbReference>
<reference evidence="6" key="1">
    <citation type="submission" date="2018-11" db="EMBL/GenBank/DDBJ databases">
        <authorList>
            <person name="Alioto T."/>
            <person name="Alioto T."/>
        </authorList>
    </citation>
    <scope>NUCLEOTIDE SEQUENCE</scope>
</reference>
<feature type="non-terminal residue" evidence="6">
    <location>
        <position position="1"/>
    </location>
</feature>
<comment type="caution">
    <text evidence="6">The sequence shown here is derived from an EMBL/GenBank/DDBJ whole genome shotgun (WGS) entry which is preliminary data.</text>
</comment>
<evidence type="ECO:0000313" key="7">
    <source>
        <dbReference type="Proteomes" id="UP000596742"/>
    </source>
</evidence>
<keyword evidence="6" id="KW-0489">Methyltransferase</keyword>
<keyword evidence="7" id="KW-1185">Reference proteome</keyword>
<sequence>PVPRRCTSLTFTKDEKYVLLSDKTGDAYRFSIDDETHAGELLLGHLSMVLDIVVARNDEFVVTCDRDEKIRVEAEKEFLVQTHSLVQKETEQLTKKLKNEANEILEEAQANSSKKITLAEADREVSLTSAYVHGLKYLYLTLGVNSEEHQLSLMMIRALEDSNVKGNLYRGYGYNTSTIVSSPFN</sequence>
<dbReference type="InterPro" id="IPR015943">
    <property type="entry name" value="WD40/YVTN_repeat-like_dom_sf"/>
</dbReference>
<evidence type="ECO:0000256" key="5">
    <source>
        <dbReference type="ARBA" id="ARBA00023242"/>
    </source>
</evidence>
<dbReference type="Gene3D" id="2.130.10.10">
    <property type="entry name" value="YVTN repeat-like/Quinoprotein amine dehydrogenase"/>
    <property type="match status" value="1"/>
</dbReference>
<keyword evidence="6" id="KW-0808">Transferase</keyword>
<evidence type="ECO:0000256" key="2">
    <source>
        <dbReference type="ARBA" id="ARBA00022574"/>
    </source>
</evidence>
<dbReference type="PANTHER" id="PTHR16288">
    <property type="entry name" value="WD40 REPEAT PROTEIN 4"/>
    <property type="match status" value="1"/>
</dbReference>
<proteinExistence type="predicted"/>
<keyword evidence="2" id="KW-0853">WD repeat</keyword>
<protein>
    <submittedName>
        <fullName evidence="6">tRNA (Guanine-N(7)-)-methyltransferase subunit TRM82</fullName>
    </submittedName>
</protein>
<keyword evidence="3" id="KW-0819">tRNA processing</keyword>
<dbReference type="GO" id="GO:0005829">
    <property type="term" value="C:cytosol"/>
    <property type="evidence" value="ECO:0007669"/>
    <property type="project" value="TreeGrafter"/>
</dbReference>
<evidence type="ECO:0000256" key="1">
    <source>
        <dbReference type="ARBA" id="ARBA00004123"/>
    </source>
</evidence>
<dbReference type="SUPFAM" id="SSF50978">
    <property type="entry name" value="WD40 repeat-like"/>
    <property type="match status" value="1"/>
</dbReference>
<dbReference type="EMBL" id="UYJE01001925">
    <property type="protein sequence ID" value="VDI06408.1"/>
    <property type="molecule type" value="Genomic_DNA"/>
</dbReference>
<dbReference type="GO" id="GO:0006400">
    <property type="term" value="P:tRNA modification"/>
    <property type="evidence" value="ECO:0007669"/>
    <property type="project" value="TreeGrafter"/>
</dbReference>
<accession>A0A8B6CLJ1</accession>
<dbReference type="InterPro" id="IPR028884">
    <property type="entry name" value="Trm82"/>
</dbReference>
<dbReference type="GO" id="GO:0005634">
    <property type="term" value="C:nucleus"/>
    <property type="evidence" value="ECO:0007669"/>
    <property type="project" value="UniProtKB-SubCell"/>
</dbReference>
<gene>
    <name evidence="6" type="ORF">MGAL_10B087664</name>
</gene>
<dbReference type="InterPro" id="IPR036322">
    <property type="entry name" value="WD40_repeat_dom_sf"/>
</dbReference>
<evidence type="ECO:0000256" key="3">
    <source>
        <dbReference type="ARBA" id="ARBA00022694"/>
    </source>
</evidence>
<keyword evidence="5" id="KW-0539">Nucleus</keyword>
<dbReference type="GO" id="GO:0036265">
    <property type="term" value="P:RNA (guanine-N7)-methylation"/>
    <property type="evidence" value="ECO:0007669"/>
    <property type="project" value="InterPro"/>
</dbReference>
<dbReference type="Proteomes" id="UP000596742">
    <property type="component" value="Unassembled WGS sequence"/>
</dbReference>
<evidence type="ECO:0000313" key="6">
    <source>
        <dbReference type="EMBL" id="VDI06408.1"/>
    </source>
</evidence>
<evidence type="ECO:0000256" key="4">
    <source>
        <dbReference type="ARBA" id="ARBA00022737"/>
    </source>
</evidence>
<name>A0A8B6CLJ1_MYTGA</name>
<organism evidence="6 7">
    <name type="scientific">Mytilus galloprovincialis</name>
    <name type="common">Mediterranean mussel</name>
    <dbReference type="NCBI Taxonomy" id="29158"/>
    <lineage>
        <taxon>Eukaryota</taxon>
        <taxon>Metazoa</taxon>
        <taxon>Spiralia</taxon>
        <taxon>Lophotrochozoa</taxon>
        <taxon>Mollusca</taxon>
        <taxon>Bivalvia</taxon>
        <taxon>Autobranchia</taxon>
        <taxon>Pteriomorphia</taxon>
        <taxon>Mytilida</taxon>
        <taxon>Mytiloidea</taxon>
        <taxon>Mytilidae</taxon>
        <taxon>Mytilinae</taxon>
        <taxon>Mytilus</taxon>
    </lineage>
</organism>
<comment type="subcellular location">
    <subcellularLocation>
        <location evidence="1">Nucleus</location>
    </subcellularLocation>
</comment>
<dbReference type="OrthoDB" id="371245at2759"/>
<dbReference type="PANTHER" id="PTHR16288:SF0">
    <property type="entry name" value="TRNA (GUANINE-N(7)-)-METHYLTRANSFERASE NON-CATALYTIC SUBUNIT WDR4"/>
    <property type="match status" value="1"/>
</dbReference>
<dbReference type="GO" id="GO:0008168">
    <property type="term" value="F:methyltransferase activity"/>
    <property type="evidence" value="ECO:0007669"/>
    <property type="project" value="UniProtKB-KW"/>
</dbReference>
<dbReference type="AlphaFoldDB" id="A0A8B6CLJ1"/>